<evidence type="ECO:0000256" key="3">
    <source>
        <dbReference type="ARBA" id="ARBA00022553"/>
    </source>
</evidence>
<evidence type="ECO:0000256" key="2">
    <source>
        <dbReference type="ARBA" id="ARBA00012438"/>
    </source>
</evidence>
<dbReference type="InterPro" id="IPR005467">
    <property type="entry name" value="His_kinase_dom"/>
</dbReference>
<dbReference type="RefSeq" id="WP_190552105.1">
    <property type="nucleotide sequence ID" value="NZ_CAWPNO010000026.1"/>
</dbReference>
<keyword evidence="9" id="KW-1185">Reference proteome</keyword>
<organism evidence="8 9">
    <name type="scientific">Calothrix parietina FACHB-288</name>
    <dbReference type="NCBI Taxonomy" id="2692896"/>
    <lineage>
        <taxon>Bacteria</taxon>
        <taxon>Bacillati</taxon>
        <taxon>Cyanobacteriota</taxon>
        <taxon>Cyanophyceae</taxon>
        <taxon>Nostocales</taxon>
        <taxon>Calotrichaceae</taxon>
        <taxon>Calothrix</taxon>
    </lineage>
</organism>
<dbReference type="InterPro" id="IPR036097">
    <property type="entry name" value="HisK_dim/P_sf"/>
</dbReference>
<evidence type="ECO:0000256" key="6">
    <source>
        <dbReference type="SAM" id="Coils"/>
    </source>
</evidence>
<protein>
    <recommendedName>
        <fullName evidence="2">histidine kinase</fullName>
        <ecNumber evidence="2">2.7.13.3</ecNumber>
    </recommendedName>
</protein>
<proteinExistence type="predicted"/>
<dbReference type="PANTHER" id="PTHR43547:SF2">
    <property type="entry name" value="HYBRID SIGNAL TRANSDUCTION HISTIDINE KINASE C"/>
    <property type="match status" value="1"/>
</dbReference>
<keyword evidence="4 8" id="KW-0808">Transferase</keyword>
<dbReference type="SMART" id="SM00387">
    <property type="entry name" value="HATPase_c"/>
    <property type="match status" value="1"/>
</dbReference>
<dbReference type="CDD" id="cd00075">
    <property type="entry name" value="HATPase"/>
    <property type="match status" value="1"/>
</dbReference>
<dbReference type="SUPFAM" id="SSF47384">
    <property type="entry name" value="Homodimeric domain of signal transducing histidine kinase"/>
    <property type="match status" value="1"/>
</dbReference>
<dbReference type="Gene3D" id="3.30.565.10">
    <property type="entry name" value="Histidine kinase-like ATPase, C-terminal domain"/>
    <property type="match status" value="1"/>
</dbReference>
<evidence type="ECO:0000313" key="9">
    <source>
        <dbReference type="Proteomes" id="UP000658514"/>
    </source>
</evidence>
<evidence type="ECO:0000313" key="8">
    <source>
        <dbReference type="EMBL" id="MBD2200847.1"/>
    </source>
</evidence>
<reference evidence="8 9" key="1">
    <citation type="journal article" date="2020" name="ISME J.">
        <title>Comparative genomics reveals insights into cyanobacterial evolution and habitat adaptation.</title>
        <authorList>
            <person name="Chen M.Y."/>
            <person name="Teng W.K."/>
            <person name="Zhao L."/>
            <person name="Hu C.X."/>
            <person name="Zhou Y.K."/>
            <person name="Han B.P."/>
            <person name="Song L.R."/>
            <person name="Shu W.S."/>
        </authorList>
    </citation>
    <scope>NUCLEOTIDE SEQUENCE [LARGE SCALE GENOMIC DNA]</scope>
    <source>
        <strain evidence="8 9">FACHB-288</strain>
    </source>
</reference>
<dbReference type="SUPFAM" id="SSF55874">
    <property type="entry name" value="ATPase domain of HSP90 chaperone/DNA topoisomerase II/histidine kinase"/>
    <property type="match status" value="1"/>
</dbReference>
<keyword evidence="5" id="KW-0902">Two-component regulatory system</keyword>
<comment type="caution">
    <text evidence="8">The sequence shown here is derived from an EMBL/GenBank/DDBJ whole genome shotgun (WGS) entry which is preliminary data.</text>
</comment>
<dbReference type="InterPro" id="IPR003594">
    <property type="entry name" value="HATPase_dom"/>
</dbReference>
<dbReference type="Proteomes" id="UP000658514">
    <property type="component" value="Unassembled WGS sequence"/>
</dbReference>
<dbReference type="PANTHER" id="PTHR43547">
    <property type="entry name" value="TWO-COMPONENT HISTIDINE KINASE"/>
    <property type="match status" value="1"/>
</dbReference>
<dbReference type="InterPro" id="IPR003661">
    <property type="entry name" value="HisK_dim/P_dom"/>
</dbReference>
<keyword evidence="3" id="KW-0597">Phosphoprotein</keyword>
<comment type="catalytic activity">
    <reaction evidence="1">
        <text>ATP + protein L-histidine = ADP + protein N-phospho-L-histidine.</text>
        <dbReference type="EC" id="2.7.13.3"/>
    </reaction>
</comment>
<keyword evidence="6" id="KW-0175">Coiled coil</keyword>
<evidence type="ECO:0000259" key="7">
    <source>
        <dbReference type="PROSITE" id="PS50109"/>
    </source>
</evidence>
<keyword evidence="4 8" id="KW-0418">Kinase</keyword>
<dbReference type="Pfam" id="PF02518">
    <property type="entry name" value="HATPase_c"/>
    <property type="match status" value="1"/>
</dbReference>
<dbReference type="EC" id="2.7.13.3" evidence="2"/>
<accession>A0ABR8ALB7</accession>
<dbReference type="InterPro" id="IPR036890">
    <property type="entry name" value="HATPase_C_sf"/>
</dbReference>
<dbReference type="EMBL" id="JACJQH010000121">
    <property type="protein sequence ID" value="MBD2200847.1"/>
    <property type="molecule type" value="Genomic_DNA"/>
</dbReference>
<dbReference type="PROSITE" id="PS50109">
    <property type="entry name" value="HIS_KIN"/>
    <property type="match status" value="1"/>
</dbReference>
<evidence type="ECO:0000256" key="1">
    <source>
        <dbReference type="ARBA" id="ARBA00000085"/>
    </source>
</evidence>
<dbReference type="GO" id="GO:0016301">
    <property type="term" value="F:kinase activity"/>
    <property type="evidence" value="ECO:0007669"/>
    <property type="project" value="UniProtKB-KW"/>
</dbReference>
<dbReference type="InterPro" id="IPR004358">
    <property type="entry name" value="Sig_transdc_His_kin-like_C"/>
</dbReference>
<dbReference type="PRINTS" id="PR00344">
    <property type="entry name" value="BCTRLSENSOR"/>
</dbReference>
<gene>
    <name evidence="8" type="ORF">H6G24_36310</name>
</gene>
<evidence type="ECO:0000256" key="5">
    <source>
        <dbReference type="ARBA" id="ARBA00023012"/>
    </source>
</evidence>
<dbReference type="Gene3D" id="1.10.287.130">
    <property type="match status" value="1"/>
</dbReference>
<feature type="domain" description="Histidine kinase" evidence="7">
    <location>
        <begin position="79"/>
        <end position="327"/>
    </location>
</feature>
<sequence length="329" mass="37110">MSISSDTQKNKAVKILMVEDDYIFAMKLPENFPDMVLLDDTQRRLQEECNLAIKHVRQLEIQMAEMQNMKQLKEAVLTATSHEMRSPLSNMKMAIYMLENLLTQQGIFMLVPATISESISRYLNILSYECDRELNLVNDLLNLRILDADLYSLELSLIQIHYWLPPLVESFQEVAQAQQKAFSVNIGANLPPIVSDLAILNRIVSELLHNACKYTPSGEKIIVTVQLTSTQNPSLQIIVSNSGVEITAEQISLIFEPFYRISHSQTEEQSPIFGSSSLTSQSEPNQNHQAGLGLALVKKLVQYIQGSIEVTSSQSWTHFLVKLPLTISK</sequence>
<evidence type="ECO:0000256" key="4">
    <source>
        <dbReference type="ARBA" id="ARBA00022777"/>
    </source>
</evidence>
<dbReference type="CDD" id="cd00082">
    <property type="entry name" value="HisKA"/>
    <property type="match status" value="1"/>
</dbReference>
<feature type="coiled-coil region" evidence="6">
    <location>
        <begin position="42"/>
        <end position="76"/>
    </location>
</feature>
<name>A0ABR8ALB7_9CYAN</name>
<dbReference type="Pfam" id="PF00512">
    <property type="entry name" value="HisKA"/>
    <property type="match status" value="1"/>
</dbReference>